<reference evidence="1" key="1">
    <citation type="submission" date="2014-11" db="EMBL/GenBank/DDBJ databases">
        <authorList>
            <person name="Amaro Gonzalez C."/>
        </authorList>
    </citation>
    <scope>NUCLEOTIDE SEQUENCE</scope>
</reference>
<accession>A0A0E9WTT5</accession>
<dbReference type="AlphaFoldDB" id="A0A0E9WTT5"/>
<organism evidence="1">
    <name type="scientific">Anguilla anguilla</name>
    <name type="common">European freshwater eel</name>
    <name type="synonym">Muraena anguilla</name>
    <dbReference type="NCBI Taxonomy" id="7936"/>
    <lineage>
        <taxon>Eukaryota</taxon>
        <taxon>Metazoa</taxon>
        <taxon>Chordata</taxon>
        <taxon>Craniata</taxon>
        <taxon>Vertebrata</taxon>
        <taxon>Euteleostomi</taxon>
        <taxon>Actinopterygii</taxon>
        <taxon>Neopterygii</taxon>
        <taxon>Teleostei</taxon>
        <taxon>Anguilliformes</taxon>
        <taxon>Anguillidae</taxon>
        <taxon>Anguilla</taxon>
    </lineage>
</organism>
<reference evidence="1" key="2">
    <citation type="journal article" date="2015" name="Fish Shellfish Immunol.">
        <title>Early steps in the European eel (Anguilla anguilla)-Vibrio vulnificus interaction in the gills: Role of the RtxA13 toxin.</title>
        <authorList>
            <person name="Callol A."/>
            <person name="Pajuelo D."/>
            <person name="Ebbesson L."/>
            <person name="Teles M."/>
            <person name="MacKenzie S."/>
            <person name="Amaro C."/>
        </authorList>
    </citation>
    <scope>NUCLEOTIDE SEQUENCE</scope>
</reference>
<dbReference type="EMBL" id="GBXM01014876">
    <property type="protein sequence ID" value="JAH93701.1"/>
    <property type="molecule type" value="Transcribed_RNA"/>
</dbReference>
<protein>
    <submittedName>
        <fullName evidence="1">Uncharacterized protein</fullName>
    </submittedName>
</protein>
<proteinExistence type="predicted"/>
<name>A0A0E9WTT5_ANGAN</name>
<evidence type="ECO:0000313" key="1">
    <source>
        <dbReference type="EMBL" id="JAH93701.1"/>
    </source>
</evidence>
<sequence>MNHDLESRRQMFVYNIHLSCPFLKKCNYVPVLPDPEKNAINHSSLIEWNVFALFSPEFG</sequence>